<dbReference type="InterPro" id="IPR002559">
    <property type="entry name" value="Transposase_11"/>
</dbReference>
<evidence type="ECO:0000313" key="2">
    <source>
        <dbReference type="EMBL" id="ETZ07787.1"/>
    </source>
</evidence>
<dbReference type="InterPro" id="IPR012337">
    <property type="entry name" value="RNaseH-like_sf"/>
</dbReference>
<dbReference type="GO" id="GO:0003677">
    <property type="term" value="F:DNA binding"/>
    <property type="evidence" value="ECO:0007669"/>
    <property type="project" value="InterPro"/>
</dbReference>
<dbReference type="PANTHER" id="PTHR30007:SF1">
    <property type="entry name" value="BLR1914 PROTEIN"/>
    <property type="match status" value="1"/>
</dbReference>
<dbReference type="GO" id="GO:0006313">
    <property type="term" value="P:DNA transposition"/>
    <property type="evidence" value="ECO:0007669"/>
    <property type="project" value="InterPro"/>
</dbReference>
<dbReference type="NCBIfam" id="NF033580">
    <property type="entry name" value="transpos_IS5_3"/>
    <property type="match status" value="1"/>
</dbReference>
<sequence>MLNTKVHLAVNAHGIPVRIIITDGTTADCTQAWQLISDIAAEYLLADKGYDSDAIVAQAQSQGQGMTVVIPSRKNRKVHKSYDKDLYKLRHLVKNAFLHLKRWRGTASRYAKNVRSFLAAVQIRCIALWANIS</sequence>
<reference evidence="2 3" key="1">
    <citation type="journal article" date="2014" name="FEMS Microbiol. Lett.">
        <title>Draft genome sequences of three Holospora species (Holospora obtusa, Holospora undulata, and Holospora elegans), endonuclear symbiotic bacteria of the ciliate Paramecium caudatum.</title>
        <authorList>
            <person name="Dohra H."/>
            <person name="Tanaka K."/>
            <person name="Suzuki T."/>
            <person name="Fujishima M."/>
            <person name="Suzuki H."/>
        </authorList>
    </citation>
    <scope>NUCLEOTIDE SEQUENCE [LARGE SCALE GENOMIC DNA]</scope>
    <source>
        <strain evidence="2 3">F1</strain>
    </source>
</reference>
<proteinExistence type="predicted"/>
<dbReference type="Proteomes" id="UP000019112">
    <property type="component" value="Unassembled WGS sequence"/>
</dbReference>
<protein>
    <submittedName>
        <fullName evidence="2">Transposase for insertion sequence element</fullName>
    </submittedName>
</protein>
<dbReference type="PANTHER" id="PTHR30007">
    <property type="entry name" value="PHP DOMAIN PROTEIN"/>
    <property type="match status" value="1"/>
</dbReference>
<evidence type="ECO:0000313" key="3">
    <source>
        <dbReference type="Proteomes" id="UP000019112"/>
    </source>
</evidence>
<name>W6TVI7_HOLOB</name>
<accession>W6TVI7</accession>
<dbReference type="SUPFAM" id="SSF53098">
    <property type="entry name" value="Ribonuclease H-like"/>
    <property type="match status" value="1"/>
</dbReference>
<dbReference type="Pfam" id="PF01609">
    <property type="entry name" value="DDE_Tnp_1"/>
    <property type="match status" value="1"/>
</dbReference>
<dbReference type="eggNOG" id="COG3293">
    <property type="taxonomic scope" value="Bacteria"/>
</dbReference>
<dbReference type="EMBL" id="AWTR02000001">
    <property type="protein sequence ID" value="ETZ07787.1"/>
    <property type="molecule type" value="Genomic_DNA"/>
</dbReference>
<dbReference type="AlphaFoldDB" id="W6TVI7"/>
<comment type="caution">
    <text evidence="2">The sequence shown here is derived from an EMBL/GenBank/DDBJ whole genome shotgun (WGS) entry which is preliminary data.</text>
</comment>
<keyword evidence="3" id="KW-1185">Reference proteome</keyword>
<evidence type="ECO:0000259" key="1">
    <source>
        <dbReference type="Pfam" id="PF01609"/>
    </source>
</evidence>
<dbReference type="GO" id="GO:0004803">
    <property type="term" value="F:transposase activity"/>
    <property type="evidence" value="ECO:0007669"/>
    <property type="project" value="InterPro"/>
</dbReference>
<feature type="domain" description="Transposase IS4-like" evidence="1">
    <location>
        <begin position="4"/>
        <end position="128"/>
    </location>
</feature>
<gene>
    <name evidence="2" type="ORF">P618_200004</name>
</gene>
<organism evidence="2 3">
    <name type="scientific">Holospora obtusa F1</name>
    <dbReference type="NCBI Taxonomy" id="1399147"/>
    <lineage>
        <taxon>Bacteria</taxon>
        <taxon>Pseudomonadati</taxon>
        <taxon>Pseudomonadota</taxon>
        <taxon>Alphaproteobacteria</taxon>
        <taxon>Holosporales</taxon>
        <taxon>Holosporaceae</taxon>
        <taxon>Holospora</taxon>
    </lineage>
</organism>